<reference evidence="9" key="1">
    <citation type="submission" date="2021-01" db="EMBL/GenBank/DDBJ databases">
        <authorList>
            <person name="Corre E."/>
            <person name="Pelletier E."/>
            <person name="Niang G."/>
            <person name="Scheremetjew M."/>
            <person name="Finn R."/>
            <person name="Kale V."/>
            <person name="Holt S."/>
            <person name="Cochrane G."/>
            <person name="Meng A."/>
            <person name="Brown T."/>
            <person name="Cohen L."/>
        </authorList>
    </citation>
    <scope>NUCLEOTIDE SEQUENCE</scope>
    <source>
        <strain evidence="9">CCMP2084</strain>
    </source>
</reference>
<protein>
    <recommendedName>
        <fullName evidence="4">COP9 signalosome complex subunit 4</fullName>
    </recommendedName>
</protein>
<dbReference type="InterPro" id="IPR036388">
    <property type="entry name" value="WH-like_DNA-bd_sf"/>
</dbReference>
<dbReference type="PROSITE" id="PS50250">
    <property type="entry name" value="PCI"/>
    <property type="match status" value="1"/>
</dbReference>
<dbReference type="Pfam" id="PF01399">
    <property type="entry name" value="PCI"/>
    <property type="match status" value="1"/>
</dbReference>
<evidence type="ECO:0000256" key="5">
    <source>
        <dbReference type="ARBA" id="ARBA00022490"/>
    </source>
</evidence>
<feature type="domain" description="PCI" evidence="8">
    <location>
        <begin position="184"/>
        <end position="366"/>
    </location>
</feature>
<dbReference type="Pfam" id="PF22241">
    <property type="entry name" value="PSMD12-CSN4_N"/>
    <property type="match status" value="1"/>
</dbReference>
<comment type="subcellular location">
    <subcellularLocation>
        <location evidence="2">Cytoplasm</location>
    </subcellularLocation>
    <subcellularLocation>
        <location evidence="1">Nucleus</location>
    </subcellularLocation>
</comment>
<dbReference type="InterPro" id="IPR036390">
    <property type="entry name" value="WH_DNA-bd_sf"/>
</dbReference>
<gene>
    <name evidence="9" type="ORF">ASEP1449_LOCUS8657</name>
</gene>
<evidence type="ECO:0000256" key="4">
    <source>
        <dbReference type="ARBA" id="ARBA00014881"/>
    </source>
</evidence>
<keyword evidence="6" id="KW-0736">Signalosome</keyword>
<evidence type="ECO:0000256" key="2">
    <source>
        <dbReference type="ARBA" id="ARBA00004496"/>
    </source>
</evidence>
<dbReference type="Gene3D" id="1.10.10.10">
    <property type="entry name" value="Winged helix-like DNA-binding domain superfamily/Winged helix DNA-binding domain"/>
    <property type="match status" value="1"/>
</dbReference>
<name>A0A7S2UE05_9STRA</name>
<dbReference type="AlphaFoldDB" id="A0A7S2UE05"/>
<dbReference type="PANTHER" id="PTHR10855:SF2">
    <property type="entry name" value="COP9 SIGNALOSOME COMPLEX SUBUNIT 4"/>
    <property type="match status" value="1"/>
</dbReference>
<dbReference type="EMBL" id="HBHQ01012980">
    <property type="protein sequence ID" value="CAD9816825.1"/>
    <property type="molecule type" value="Transcribed_RNA"/>
</dbReference>
<evidence type="ECO:0000256" key="3">
    <source>
        <dbReference type="ARBA" id="ARBA00010417"/>
    </source>
</evidence>
<evidence type="ECO:0000256" key="7">
    <source>
        <dbReference type="ARBA" id="ARBA00023242"/>
    </source>
</evidence>
<evidence type="ECO:0000256" key="6">
    <source>
        <dbReference type="ARBA" id="ARBA00022790"/>
    </source>
</evidence>
<keyword evidence="7" id="KW-0539">Nucleus</keyword>
<dbReference type="GO" id="GO:0008180">
    <property type="term" value="C:COP9 signalosome"/>
    <property type="evidence" value="ECO:0007669"/>
    <property type="project" value="UniProtKB-KW"/>
</dbReference>
<organism evidence="9">
    <name type="scientific">Attheya septentrionalis</name>
    <dbReference type="NCBI Taxonomy" id="420275"/>
    <lineage>
        <taxon>Eukaryota</taxon>
        <taxon>Sar</taxon>
        <taxon>Stramenopiles</taxon>
        <taxon>Ochrophyta</taxon>
        <taxon>Bacillariophyta</taxon>
        <taxon>Coscinodiscophyceae</taxon>
        <taxon>Chaetocerotophycidae</taxon>
        <taxon>Chaetocerotales</taxon>
        <taxon>Attheyaceae</taxon>
        <taxon>Attheya</taxon>
    </lineage>
</organism>
<dbReference type="SMART" id="SM00088">
    <property type="entry name" value="PINT"/>
    <property type="match status" value="1"/>
</dbReference>
<dbReference type="InterPro" id="IPR000717">
    <property type="entry name" value="PCI_dom"/>
</dbReference>
<comment type="similarity">
    <text evidence="3">Belongs to the CSN4 family.</text>
</comment>
<evidence type="ECO:0000259" key="8">
    <source>
        <dbReference type="PROSITE" id="PS50250"/>
    </source>
</evidence>
<accession>A0A7S2UE05</accession>
<evidence type="ECO:0000313" key="9">
    <source>
        <dbReference type="EMBL" id="CAD9816825.1"/>
    </source>
</evidence>
<keyword evidence="5" id="KW-0963">Cytoplasm</keyword>
<evidence type="ECO:0000256" key="1">
    <source>
        <dbReference type="ARBA" id="ARBA00004123"/>
    </source>
</evidence>
<sequence>MEGLTARVDSAVNASDYATLSSLFSGFGSPWQSLGQGEQRTLASYFIKAAVASDSFLPAAFGSPDVIEVMEATLTHLPPTVEDAADNQLRQGLFEYKVSEEQDYVGAAKVLSGLRMDETPGSVYYMSPHERCDVYVKIAECYLEEDETAEADGAVTKAGTVVESITNAEQHMALILRYKSTYARVLDANRKFLQAASRYHDLSQAQTDMIDADDLNNMLGRAATCAILAPSGPQRQRILGLVYKDERLAQLDTIPEFETHSSVLTKMYMNQILRKDDLTKFENSLAEHQKAVMGDGLTLMERAVIEHNMVAVGHLYTSIYFAELGRLLGVEAAKAEKVAATMIMDGSLNGSIDQVDGLLTFEGNKSALLSWDDAITSFCMQLNRVTDMVREV</sequence>
<proteinExistence type="inferred from homology"/>
<dbReference type="InterPro" id="IPR054559">
    <property type="entry name" value="PSMD12-CSN4-like_N"/>
</dbReference>
<dbReference type="PANTHER" id="PTHR10855">
    <property type="entry name" value="26S PROTEASOME NON-ATPASE REGULATORY SUBUNIT 12/COP9 SIGNALOSOME COMPLEX SUBUNIT 4"/>
    <property type="match status" value="1"/>
</dbReference>
<dbReference type="SUPFAM" id="SSF46785">
    <property type="entry name" value="Winged helix' DNA-binding domain"/>
    <property type="match status" value="1"/>
</dbReference>
<dbReference type="GO" id="GO:0005829">
    <property type="term" value="C:cytosol"/>
    <property type="evidence" value="ECO:0007669"/>
    <property type="project" value="TreeGrafter"/>
</dbReference>
<dbReference type="InterPro" id="IPR040134">
    <property type="entry name" value="PSMD12/CSN4"/>
</dbReference>